<keyword evidence="4" id="KW-1133">Transmembrane helix</keyword>
<evidence type="ECO:0000256" key="5">
    <source>
        <dbReference type="ARBA" id="ARBA00023136"/>
    </source>
</evidence>
<comment type="subcellular location">
    <subcellularLocation>
        <location evidence="1">Membrane</location>
        <topology evidence="1">Multi-pass membrane protein</topology>
    </subcellularLocation>
</comment>
<gene>
    <name evidence="6" type="ORF">CAMP_LOCUS3181</name>
</gene>
<evidence type="ECO:0000256" key="1">
    <source>
        <dbReference type="ARBA" id="ARBA00004141"/>
    </source>
</evidence>
<evidence type="ECO:0000256" key="2">
    <source>
        <dbReference type="ARBA" id="ARBA00009583"/>
    </source>
</evidence>
<dbReference type="EMBL" id="CANHGI010000002">
    <property type="protein sequence ID" value="CAI5440544.1"/>
    <property type="molecule type" value="Genomic_DNA"/>
</dbReference>
<keyword evidence="3" id="KW-0812">Transmembrane</keyword>
<dbReference type="InterPro" id="IPR026767">
    <property type="entry name" value="Tmem151"/>
</dbReference>
<dbReference type="Pfam" id="PF14857">
    <property type="entry name" value="TMEM151"/>
    <property type="match status" value="1"/>
</dbReference>
<dbReference type="GO" id="GO:0016020">
    <property type="term" value="C:membrane"/>
    <property type="evidence" value="ECO:0007669"/>
    <property type="project" value="UniProtKB-SubCell"/>
</dbReference>
<keyword evidence="7" id="KW-1185">Reference proteome</keyword>
<evidence type="ECO:0000256" key="4">
    <source>
        <dbReference type="ARBA" id="ARBA00022989"/>
    </source>
</evidence>
<protein>
    <submittedName>
        <fullName evidence="6">Uncharacterized protein</fullName>
    </submittedName>
</protein>
<organism evidence="6 7">
    <name type="scientific">Caenorhabditis angaria</name>
    <dbReference type="NCBI Taxonomy" id="860376"/>
    <lineage>
        <taxon>Eukaryota</taxon>
        <taxon>Metazoa</taxon>
        <taxon>Ecdysozoa</taxon>
        <taxon>Nematoda</taxon>
        <taxon>Chromadorea</taxon>
        <taxon>Rhabditida</taxon>
        <taxon>Rhabditina</taxon>
        <taxon>Rhabditomorpha</taxon>
        <taxon>Rhabditoidea</taxon>
        <taxon>Rhabditidae</taxon>
        <taxon>Peloderinae</taxon>
        <taxon>Caenorhabditis</taxon>
    </lineage>
</organism>
<dbReference type="OrthoDB" id="190434at2759"/>
<evidence type="ECO:0000313" key="6">
    <source>
        <dbReference type="EMBL" id="CAI5440544.1"/>
    </source>
</evidence>
<comment type="caution">
    <text evidence="6">The sequence shown here is derived from an EMBL/GenBank/DDBJ whole genome shotgun (WGS) entry which is preliminary data.</text>
</comment>
<evidence type="ECO:0000256" key="3">
    <source>
        <dbReference type="ARBA" id="ARBA00022692"/>
    </source>
</evidence>
<dbReference type="AlphaFoldDB" id="A0A9P1MUH0"/>
<keyword evidence="5" id="KW-0472">Membrane</keyword>
<name>A0A9P1MUH0_9PELO</name>
<sequence>MAPEIHVENVAARPRRPNICRVLRRTGYGKCLMCSWLLVLCGFYATFCHVKHEAYSGNKPLLIYEHGPCAQGYNFCANRLWPNALHRLSNGMLA</sequence>
<evidence type="ECO:0000313" key="7">
    <source>
        <dbReference type="Proteomes" id="UP001152747"/>
    </source>
</evidence>
<proteinExistence type="inferred from homology"/>
<dbReference type="Proteomes" id="UP001152747">
    <property type="component" value="Unassembled WGS sequence"/>
</dbReference>
<accession>A0A9P1MUH0</accession>
<reference evidence="6" key="1">
    <citation type="submission" date="2022-11" db="EMBL/GenBank/DDBJ databases">
        <authorList>
            <person name="Kikuchi T."/>
        </authorList>
    </citation>
    <scope>NUCLEOTIDE SEQUENCE</scope>
    <source>
        <strain evidence="6">PS1010</strain>
    </source>
</reference>
<comment type="similarity">
    <text evidence="2">Belongs to the TMEM151 family.</text>
</comment>